<sequence>MKRVSITDLGDTCKARPAHIIGADGHHLSRVSGDIIDLLAKSIKDICPCFQQTATQIRRKAR</sequence>
<organism evidence="1 2">
    <name type="scientific">Marinibacterium profundimaris</name>
    <dbReference type="NCBI Taxonomy" id="1679460"/>
    <lineage>
        <taxon>Bacteria</taxon>
        <taxon>Pseudomonadati</taxon>
        <taxon>Pseudomonadota</taxon>
        <taxon>Alphaproteobacteria</taxon>
        <taxon>Rhodobacterales</taxon>
        <taxon>Paracoccaceae</taxon>
        <taxon>Marinibacterium</taxon>
    </lineage>
</organism>
<accession>A0A225NJA9</accession>
<keyword evidence="2" id="KW-1185">Reference proteome</keyword>
<dbReference type="AlphaFoldDB" id="A0A225NJA9"/>
<proteinExistence type="predicted"/>
<dbReference type="Proteomes" id="UP000215377">
    <property type="component" value="Unassembled WGS sequence"/>
</dbReference>
<dbReference type="EMBL" id="AQQR01000009">
    <property type="protein sequence ID" value="OWU71516.1"/>
    <property type="molecule type" value="Genomic_DNA"/>
</dbReference>
<comment type="caution">
    <text evidence="1">The sequence shown here is derived from an EMBL/GenBank/DDBJ whole genome shotgun (WGS) entry which is preliminary data.</text>
</comment>
<reference evidence="1 2" key="1">
    <citation type="submission" date="2013-04" db="EMBL/GenBank/DDBJ databases">
        <title>Oceanicola sp. 22II1-22F33 Genome Sequencing.</title>
        <authorList>
            <person name="Lai Q."/>
            <person name="Li G."/>
            <person name="Shao Z."/>
        </authorList>
    </citation>
    <scope>NUCLEOTIDE SEQUENCE [LARGE SCALE GENOMIC DNA]</scope>
    <source>
        <strain evidence="1 2">22II1-22F33</strain>
    </source>
</reference>
<name>A0A225NJA9_9RHOB</name>
<evidence type="ECO:0000313" key="1">
    <source>
        <dbReference type="EMBL" id="OWU71516.1"/>
    </source>
</evidence>
<evidence type="ECO:0000313" key="2">
    <source>
        <dbReference type="Proteomes" id="UP000215377"/>
    </source>
</evidence>
<gene>
    <name evidence="1" type="ORF">ATO3_18945</name>
</gene>
<protein>
    <submittedName>
        <fullName evidence="1">Uncharacterized protein</fullName>
    </submittedName>
</protein>